<keyword evidence="2" id="KW-1185">Reference proteome</keyword>
<protein>
    <submittedName>
        <fullName evidence="1">Uncharacterized protein</fullName>
    </submittedName>
</protein>
<proteinExistence type="predicted"/>
<reference evidence="2" key="1">
    <citation type="journal article" date="2023" name="Mol. Phylogenet. Evol.">
        <title>Genome-scale phylogeny and comparative genomics of the fungal order Sordariales.</title>
        <authorList>
            <person name="Hensen N."/>
            <person name="Bonometti L."/>
            <person name="Westerberg I."/>
            <person name="Brannstrom I.O."/>
            <person name="Guillou S."/>
            <person name="Cros-Aarteil S."/>
            <person name="Calhoun S."/>
            <person name="Haridas S."/>
            <person name="Kuo A."/>
            <person name="Mondo S."/>
            <person name="Pangilinan J."/>
            <person name="Riley R."/>
            <person name="LaButti K."/>
            <person name="Andreopoulos B."/>
            <person name="Lipzen A."/>
            <person name="Chen C."/>
            <person name="Yan M."/>
            <person name="Daum C."/>
            <person name="Ng V."/>
            <person name="Clum A."/>
            <person name="Steindorff A."/>
            <person name="Ohm R.A."/>
            <person name="Martin F."/>
            <person name="Silar P."/>
            <person name="Natvig D.O."/>
            <person name="Lalanne C."/>
            <person name="Gautier V."/>
            <person name="Ament-Velasquez S.L."/>
            <person name="Kruys A."/>
            <person name="Hutchinson M.I."/>
            <person name="Powell A.J."/>
            <person name="Barry K."/>
            <person name="Miller A.N."/>
            <person name="Grigoriev I.V."/>
            <person name="Debuchy R."/>
            <person name="Gladieux P."/>
            <person name="Hiltunen Thoren M."/>
            <person name="Johannesson H."/>
        </authorList>
    </citation>
    <scope>NUCLEOTIDE SEQUENCE [LARGE SCALE GENOMIC DNA]</scope>
    <source>
        <strain evidence="2">CBS 284.82</strain>
    </source>
</reference>
<dbReference type="EMBL" id="MU854348">
    <property type="protein sequence ID" value="KAK4041981.1"/>
    <property type="molecule type" value="Genomic_DNA"/>
</dbReference>
<gene>
    <name evidence="1" type="ORF">C8A01DRAFT_14330</name>
</gene>
<dbReference type="AlphaFoldDB" id="A0AAN6PJE3"/>
<organism evidence="1 2">
    <name type="scientific">Parachaetomium inaequale</name>
    <dbReference type="NCBI Taxonomy" id="2588326"/>
    <lineage>
        <taxon>Eukaryota</taxon>
        <taxon>Fungi</taxon>
        <taxon>Dikarya</taxon>
        <taxon>Ascomycota</taxon>
        <taxon>Pezizomycotina</taxon>
        <taxon>Sordariomycetes</taxon>
        <taxon>Sordariomycetidae</taxon>
        <taxon>Sordariales</taxon>
        <taxon>Chaetomiaceae</taxon>
        <taxon>Parachaetomium</taxon>
    </lineage>
</organism>
<dbReference type="Proteomes" id="UP001303115">
    <property type="component" value="Unassembled WGS sequence"/>
</dbReference>
<comment type="caution">
    <text evidence="1">The sequence shown here is derived from an EMBL/GenBank/DDBJ whole genome shotgun (WGS) entry which is preliminary data.</text>
</comment>
<sequence length="84" mass="9186">MDAQERATQTWTRLFVETAQSERQRREQHTADIQRSIQQYTAAAEHKIRAALGPEATTLLPSCTATPAVAAPAAPASRPMAKAR</sequence>
<name>A0AAN6PJE3_9PEZI</name>
<evidence type="ECO:0000313" key="1">
    <source>
        <dbReference type="EMBL" id="KAK4041981.1"/>
    </source>
</evidence>
<evidence type="ECO:0000313" key="2">
    <source>
        <dbReference type="Proteomes" id="UP001303115"/>
    </source>
</evidence>
<accession>A0AAN6PJE3</accession>